<evidence type="ECO:0000313" key="2">
    <source>
        <dbReference type="Proteomes" id="UP000887565"/>
    </source>
</evidence>
<organism evidence="2 3">
    <name type="scientific">Romanomermis culicivorax</name>
    <name type="common">Nematode worm</name>
    <dbReference type="NCBI Taxonomy" id="13658"/>
    <lineage>
        <taxon>Eukaryota</taxon>
        <taxon>Metazoa</taxon>
        <taxon>Ecdysozoa</taxon>
        <taxon>Nematoda</taxon>
        <taxon>Enoplea</taxon>
        <taxon>Dorylaimia</taxon>
        <taxon>Mermithida</taxon>
        <taxon>Mermithoidea</taxon>
        <taxon>Mermithidae</taxon>
        <taxon>Romanomermis</taxon>
    </lineage>
</organism>
<dbReference type="Proteomes" id="UP000887565">
    <property type="component" value="Unplaced"/>
</dbReference>
<keyword evidence="2" id="KW-1185">Reference proteome</keyword>
<dbReference type="AlphaFoldDB" id="A0A915I1G2"/>
<protein>
    <submittedName>
        <fullName evidence="3">Uncharacterized protein</fullName>
    </submittedName>
</protein>
<feature type="compositionally biased region" description="Basic and acidic residues" evidence="1">
    <location>
        <begin position="29"/>
        <end position="40"/>
    </location>
</feature>
<reference evidence="3" key="1">
    <citation type="submission" date="2022-11" db="UniProtKB">
        <authorList>
            <consortium name="WormBaseParasite"/>
        </authorList>
    </citation>
    <scope>IDENTIFICATION</scope>
</reference>
<feature type="region of interest" description="Disordered" evidence="1">
    <location>
        <begin position="1"/>
        <end position="41"/>
    </location>
</feature>
<sequence>MRKSCGRDVSNPSPGVGPEESWNLSPRNSRREKPNEELKGTAKNQIFNLAVLMKHFFSTNANGTGSKQLKDLLYNLKVQRRSFIILLYV</sequence>
<evidence type="ECO:0000313" key="3">
    <source>
        <dbReference type="WBParaSite" id="nRc.2.0.1.t07982-RA"/>
    </source>
</evidence>
<name>A0A915I1G2_ROMCU</name>
<proteinExistence type="predicted"/>
<evidence type="ECO:0000256" key="1">
    <source>
        <dbReference type="SAM" id="MobiDB-lite"/>
    </source>
</evidence>
<accession>A0A915I1G2</accession>
<dbReference type="WBParaSite" id="nRc.2.0.1.t07982-RA">
    <property type="protein sequence ID" value="nRc.2.0.1.t07982-RA"/>
    <property type="gene ID" value="nRc.2.0.1.g07982"/>
</dbReference>